<dbReference type="InterPro" id="IPR000531">
    <property type="entry name" value="Beta-barrel_TonB"/>
</dbReference>
<keyword evidence="2 8" id="KW-0813">Transport</keyword>
<keyword evidence="6 8" id="KW-0472">Membrane</keyword>
<dbReference type="InterPro" id="IPR036942">
    <property type="entry name" value="Beta-barrel_TonB_sf"/>
</dbReference>
<accession>A0A094ITY8</accession>
<evidence type="ECO:0000259" key="12">
    <source>
        <dbReference type="Pfam" id="PF07715"/>
    </source>
</evidence>
<gene>
    <name evidence="13" type="ORF">IDSA_06615</name>
</gene>
<feature type="chain" id="PRO_5001898898" evidence="10">
    <location>
        <begin position="21"/>
        <end position="706"/>
    </location>
</feature>
<dbReference type="GO" id="GO:0015344">
    <property type="term" value="F:siderophore uptake transmembrane transporter activity"/>
    <property type="evidence" value="ECO:0007669"/>
    <property type="project" value="TreeGrafter"/>
</dbReference>
<comment type="similarity">
    <text evidence="8 9">Belongs to the TonB-dependent receptor family.</text>
</comment>
<feature type="domain" description="TonB-dependent receptor plug" evidence="12">
    <location>
        <begin position="51"/>
        <end position="154"/>
    </location>
</feature>
<dbReference type="Gene3D" id="2.40.170.20">
    <property type="entry name" value="TonB-dependent receptor, beta-barrel domain"/>
    <property type="match status" value="1"/>
</dbReference>
<name>A0A094ITY8_9GAMM</name>
<dbReference type="eggNOG" id="COG4771">
    <property type="taxonomic scope" value="Bacteria"/>
</dbReference>
<dbReference type="PANTHER" id="PTHR30069">
    <property type="entry name" value="TONB-DEPENDENT OUTER MEMBRANE RECEPTOR"/>
    <property type="match status" value="1"/>
</dbReference>
<evidence type="ECO:0000256" key="1">
    <source>
        <dbReference type="ARBA" id="ARBA00004571"/>
    </source>
</evidence>
<protein>
    <submittedName>
        <fullName evidence="13">TonB-dependent receptor</fullName>
    </submittedName>
</protein>
<dbReference type="GO" id="GO:0044718">
    <property type="term" value="P:siderophore transmembrane transport"/>
    <property type="evidence" value="ECO:0007669"/>
    <property type="project" value="TreeGrafter"/>
</dbReference>
<dbReference type="EMBL" id="JPER01000002">
    <property type="protein sequence ID" value="KFZ31145.1"/>
    <property type="molecule type" value="Genomic_DNA"/>
</dbReference>
<comment type="caution">
    <text evidence="13">The sequence shown here is derived from an EMBL/GenBank/DDBJ whole genome shotgun (WGS) entry which is preliminary data.</text>
</comment>
<keyword evidence="3 8" id="KW-1134">Transmembrane beta strand</keyword>
<dbReference type="Pfam" id="PF00593">
    <property type="entry name" value="TonB_dep_Rec_b-barrel"/>
    <property type="match status" value="1"/>
</dbReference>
<dbReference type="CDD" id="cd01347">
    <property type="entry name" value="ligand_gated_channel"/>
    <property type="match status" value="1"/>
</dbReference>
<dbReference type="Proteomes" id="UP000054363">
    <property type="component" value="Unassembled WGS sequence"/>
</dbReference>
<evidence type="ECO:0000256" key="3">
    <source>
        <dbReference type="ARBA" id="ARBA00022452"/>
    </source>
</evidence>
<evidence type="ECO:0000259" key="11">
    <source>
        <dbReference type="Pfam" id="PF00593"/>
    </source>
</evidence>
<dbReference type="InterPro" id="IPR012910">
    <property type="entry name" value="Plug_dom"/>
</dbReference>
<keyword evidence="4 8" id="KW-0812">Transmembrane</keyword>
<evidence type="ECO:0000313" key="14">
    <source>
        <dbReference type="Proteomes" id="UP000054363"/>
    </source>
</evidence>
<evidence type="ECO:0000256" key="7">
    <source>
        <dbReference type="ARBA" id="ARBA00023237"/>
    </source>
</evidence>
<dbReference type="Gene3D" id="2.170.130.10">
    <property type="entry name" value="TonB-dependent receptor, plug domain"/>
    <property type="match status" value="1"/>
</dbReference>
<dbReference type="SUPFAM" id="SSF56935">
    <property type="entry name" value="Porins"/>
    <property type="match status" value="1"/>
</dbReference>
<keyword evidence="13" id="KW-0675">Receptor</keyword>
<dbReference type="OrthoDB" id="8670144at2"/>
<feature type="domain" description="TonB-dependent receptor-like beta-barrel" evidence="11">
    <location>
        <begin position="261"/>
        <end position="671"/>
    </location>
</feature>
<evidence type="ECO:0000256" key="10">
    <source>
        <dbReference type="SAM" id="SignalP"/>
    </source>
</evidence>
<evidence type="ECO:0000256" key="2">
    <source>
        <dbReference type="ARBA" id="ARBA00022448"/>
    </source>
</evidence>
<sequence length="706" mass="77329">MNKSIVSLTIASLLASPVFAQENAQESAQQTDSAVAERITITASRTSQPESAIPATVTVIDGEELRKQLAVADSLSDLLGNLVPAFSPSRQKLTSSGETLRGREPLYLIDGVPQSNPLRNGARASYTIDPLMIERVEIIHGASAIQGMGASGGIINLVTKSATEGSSHEVVAGLSAPTSNTSEGLSYRTGYLFRTAEGNWDIVAGGHVRSTGMYVDGNGDLIGVDVTQGDVMDSESYDLFTKIGYQLAADQHLELMVNHFNLQGNGDYSPVVGDRDMGIATRAVEQPSEGDPAENEVTTATMTYRNANILGADLNWQLFSQDFSALYGGGTFATFQDPAFGTEIFDQSRNDSNKLGSRLTMNWTKVADSPVDLSAGFDYLRDRTFQELAQTGRKWVPETNFHNWAPFAQLRYQQHGLTVSGGVRYEYGRLEVDNFTTLHSYGSVLVEGGDPSFNELLANLGIVYEFTDSMRGFASFSEGFSMPDVGRVLRGINTPGLSVNSFLNLQPVIADNNEVGIEYRDHALTASLSYFRSDSDFGARLQADADGFFSVMRERTEIDGYEASARYALTNDISLGMSYAKTNGEYDSDGDQQVDTELGGRNIAPERLNLNWSQQWSPMISSRLQWNKLFDRNIYDGAAAINNFDGYHTFDLQLQAETRGYGIFSIGVENLTDEFYFTYYAQTAGADRTNYAGRGRTVSLNWQYAF</sequence>
<proteinExistence type="inferred from homology"/>
<keyword evidence="5 9" id="KW-0798">TonB box</keyword>
<dbReference type="PROSITE" id="PS52016">
    <property type="entry name" value="TONB_DEPENDENT_REC_3"/>
    <property type="match status" value="1"/>
</dbReference>
<evidence type="ECO:0000256" key="4">
    <source>
        <dbReference type="ARBA" id="ARBA00022692"/>
    </source>
</evidence>
<dbReference type="Pfam" id="PF07715">
    <property type="entry name" value="Plug"/>
    <property type="match status" value="1"/>
</dbReference>
<keyword evidence="14" id="KW-1185">Reference proteome</keyword>
<dbReference type="PANTHER" id="PTHR30069:SF42">
    <property type="entry name" value="FERRIC AEROBACTIN RECEPTOR"/>
    <property type="match status" value="1"/>
</dbReference>
<evidence type="ECO:0000313" key="13">
    <source>
        <dbReference type="EMBL" id="KFZ31145.1"/>
    </source>
</evidence>
<organism evidence="13 14">
    <name type="scientific">Pseudidiomarina salinarum</name>
    <dbReference type="NCBI Taxonomy" id="435908"/>
    <lineage>
        <taxon>Bacteria</taxon>
        <taxon>Pseudomonadati</taxon>
        <taxon>Pseudomonadota</taxon>
        <taxon>Gammaproteobacteria</taxon>
        <taxon>Alteromonadales</taxon>
        <taxon>Idiomarinaceae</taxon>
        <taxon>Pseudidiomarina</taxon>
    </lineage>
</organism>
<evidence type="ECO:0000256" key="6">
    <source>
        <dbReference type="ARBA" id="ARBA00023136"/>
    </source>
</evidence>
<dbReference type="RefSeq" id="WP_034775208.1">
    <property type="nucleotide sequence ID" value="NZ_JPER01000002.1"/>
</dbReference>
<evidence type="ECO:0000256" key="5">
    <source>
        <dbReference type="ARBA" id="ARBA00023077"/>
    </source>
</evidence>
<evidence type="ECO:0000256" key="9">
    <source>
        <dbReference type="RuleBase" id="RU003357"/>
    </source>
</evidence>
<dbReference type="STRING" id="435908.IDSA_06615"/>
<dbReference type="AlphaFoldDB" id="A0A094ITY8"/>
<dbReference type="InterPro" id="IPR037066">
    <property type="entry name" value="Plug_dom_sf"/>
</dbReference>
<dbReference type="InterPro" id="IPR039426">
    <property type="entry name" value="TonB-dep_rcpt-like"/>
</dbReference>
<keyword evidence="10" id="KW-0732">Signal</keyword>
<comment type="subcellular location">
    <subcellularLocation>
        <location evidence="1 8">Cell outer membrane</location>
        <topology evidence="1 8">Multi-pass membrane protein</topology>
    </subcellularLocation>
</comment>
<reference evidence="13 14" key="1">
    <citation type="submission" date="2014-06" db="EMBL/GenBank/DDBJ databases">
        <title>The draft genome sequence of Idiomarina salinarum ISL-52.</title>
        <authorList>
            <person name="Du J."/>
            <person name="Shao Z."/>
        </authorList>
    </citation>
    <scope>NUCLEOTIDE SEQUENCE [LARGE SCALE GENOMIC DNA]</scope>
    <source>
        <strain evidence="13 14">ISL-52</strain>
    </source>
</reference>
<feature type="signal peptide" evidence="10">
    <location>
        <begin position="1"/>
        <end position="20"/>
    </location>
</feature>
<dbReference type="GO" id="GO:0009279">
    <property type="term" value="C:cell outer membrane"/>
    <property type="evidence" value="ECO:0007669"/>
    <property type="project" value="UniProtKB-SubCell"/>
</dbReference>
<evidence type="ECO:0000256" key="8">
    <source>
        <dbReference type="PROSITE-ProRule" id="PRU01360"/>
    </source>
</evidence>
<keyword evidence="7 8" id="KW-0998">Cell outer membrane</keyword>